<reference evidence="5 6" key="1">
    <citation type="submission" date="2016-10" db="EMBL/GenBank/DDBJ databases">
        <authorList>
            <person name="de Groot N.N."/>
        </authorList>
    </citation>
    <scope>NUCLEOTIDE SEQUENCE [LARGE SCALE GENOMIC DNA]</scope>
    <source>
        <strain evidence="5 6">IBRC-M10015</strain>
    </source>
</reference>
<dbReference type="InterPro" id="IPR008972">
    <property type="entry name" value="Cupredoxin"/>
</dbReference>
<keyword evidence="6" id="KW-1185">Reference proteome</keyword>
<dbReference type="SUPFAM" id="SSF49503">
    <property type="entry name" value="Cupredoxins"/>
    <property type="match status" value="1"/>
</dbReference>
<feature type="region of interest" description="Disordered" evidence="3">
    <location>
        <begin position="20"/>
        <end position="77"/>
    </location>
</feature>
<accession>A0A1G8T4J5</accession>
<feature type="compositionally biased region" description="Low complexity" evidence="3">
    <location>
        <begin position="52"/>
        <end position="71"/>
    </location>
</feature>
<protein>
    <submittedName>
        <fullName evidence="5">Halocyanin domain-containing protein</fullName>
    </submittedName>
</protein>
<dbReference type="InterPro" id="IPR017533">
    <property type="entry name" value="Halocyanin"/>
</dbReference>
<gene>
    <name evidence="5" type="ORF">SAMN05216226_102320</name>
</gene>
<dbReference type="InterPro" id="IPR000923">
    <property type="entry name" value="BlueCu_1"/>
</dbReference>
<dbReference type="Gene3D" id="2.60.40.420">
    <property type="entry name" value="Cupredoxins - blue copper proteins"/>
    <property type="match status" value="1"/>
</dbReference>
<evidence type="ECO:0000256" key="3">
    <source>
        <dbReference type="SAM" id="MobiDB-lite"/>
    </source>
</evidence>
<dbReference type="PROSITE" id="PS51257">
    <property type="entry name" value="PROKAR_LIPOPROTEIN"/>
    <property type="match status" value="1"/>
</dbReference>
<dbReference type="GO" id="GO:0009055">
    <property type="term" value="F:electron transfer activity"/>
    <property type="evidence" value="ECO:0007669"/>
    <property type="project" value="InterPro"/>
</dbReference>
<keyword evidence="1" id="KW-0479">Metal-binding</keyword>
<evidence type="ECO:0000313" key="5">
    <source>
        <dbReference type="EMBL" id="SDJ36403.1"/>
    </source>
</evidence>
<evidence type="ECO:0000313" key="6">
    <source>
        <dbReference type="Proteomes" id="UP000198856"/>
    </source>
</evidence>
<dbReference type="GO" id="GO:0005507">
    <property type="term" value="F:copper ion binding"/>
    <property type="evidence" value="ECO:0007669"/>
    <property type="project" value="InterPro"/>
</dbReference>
<organism evidence="5 6">
    <name type="scientific">Halovenus aranensis</name>
    <dbReference type="NCBI Taxonomy" id="890420"/>
    <lineage>
        <taxon>Archaea</taxon>
        <taxon>Methanobacteriati</taxon>
        <taxon>Methanobacteriota</taxon>
        <taxon>Stenosarchaea group</taxon>
        <taxon>Halobacteria</taxon>
        <taxon>Halobacteriales</taxon>
        <taxon>Haloarculaceae</taxon>
        <taxon>Halovenus</taxon>
    </lineage>
</organism>
<evidence type="ECO:0000256" key="2">
    <source>
        <dbReference type="ARBA" id="ARBA00023008"/>
    </source>
</evidence>
<evidence type="ECO:0000256" key="1">
    <source>
        <dbReference type="ARBA" id="ARBA00022723"/>
    </source>
</evidence>
<feature type="domain" description="Blue (type 1) copper" evidence="4">
    <location>
        <begin position="308"/>
        <end position="391"/>
    </location>
</feature>
<dbReference type="Proteomes" id="UP000198856">
    <property type="component" value="Unassembled WGS sequence"/>
</dbReference>
<sequence length="391" mass="41931">MKRRTLLRWTGTAGTLAVAGCIGGDSDDSADSTEGQGDGSTPEASPSPNPTEEPTESDTPTESQETETSTEGADSDPVAVVETFVAAWQNGNIETFNTLIAESGKLDPVTEDQADQLTENAPEIKEINGSGRDEDGVSVDMSLLFPEADEAVARRFELTTVDGEWRISDVLPVGREHAPEVEFDIRWENDTLSITHASGDSVPADELFIRGDGITDTGVWHELSTDIEADQSIAAGDTVSVGVGDEYSISLVWDDGEYSVTLHSAAGASNTESTAEPSLEEYLSETDNYDGTVEDFTGEDQVTVEVGELGADDQMYVFEPAAIRVDQGTEVVWELVDRSAHNVVHEGGAFESELHDENGATFSHTFEASGTYLYRCQPHAALEHKGAVVVE</sequence>
<dbReference type="RefSeq" id="WP_245683170.1">
    <property type="nucleotide sequence ID" value="NZ_FNFC01000002.1"/>
</dbReference>
<keyword evidence="2" id="KW-0186">Copper</keyword>
<proteinExistence type="predicted"/>
<evidence type="ECO:0000259" key="4">
    <source>
        <dbReference type="Pfam" id="PF00127"/>
    </source>
</evidence>
<dbReference type="NCBIfam" id="TIGR03102">
    <property type="entry name" value="halo_cynanin"/>
    <property type="match status" value="1"/>
</dbReference>
<dbReference type="Pfam" id="PF00127">
    <property type="entry name" value="Copper-bind"/>
    <property type="match status" value="1"/>
</dbReference>
<dbReference type="EMBL" id="FNFC01000002">
    <property type="protein sequence ID" value="SDJ36403.1"/>
    <property type="molecule type" value="Genomic_DNA"/>
</dbReference>
<name>A0A1G8T4J5_9EURY</name>
<dbReference type="AlphaFoldDB" id="A0A1G8T4J5"/>
<dbReference type="STRING" id="890420.SAMN05216226_102320"/>